<keyword evidence="1" id="KW-1133">Transmembrane helix</keyword>
<proteinExistence type="predicted"/>
<dbReference type="Proteomes" id="UP000235598">
    <property type="component" value="Unassembled WGS sequence"/>
</dbReference>
<feature type="transmembrane region" description="Helical" evidence="1">
    <location>
        <begin position="81"/>
        <end position="101"/>
    </location>
</feature>
<accession>A0A2N6VJL1</accession>
<feature type="non-terminal residue" evidence="2">
    <location>
        <position position="1"/>
    </location>
</feature>
<evidence type="ECO:0000256" key="1">
    <source>
        <dbReference type="SAM" id="Phobius"/>
    </source>
</evidence>
<dbReference type="EMBL" id="PNHK01000194">
    <property type="protein sequence ID" value="PMD04284.1"/>
    <property type="molecule type" value="Genomic_DNA"/>
</dbReference>
<comment type="caution">
    <text evidence="2">The sequence shown here is derived from an EMBL/GenBank/DDBJ whole genome shotgun (WGS) entry which is preliminary data.</text>
</comment>
<organism evidence="2 3">
    <name type="scientific">Brevibacterium paucivorans</name>
    <dbReference type="NCBI Taxonomy" id="170994"/>
    <lineage>
        <taxon>Bacteria</taxon>
        <taxon>Bacillati</taxon>
        <taxon>Actinomycetota</taxon>
        <taxon>Actinomycetes</taxon>
        <taxon>Micrococcales</taxon>
        <taxon>Brevibacteriaceae</taxon>
        <taxon>Brevibacterium</taxon>
    </lineage>
</organism>
<keyword evidence="1" id="KW-0472">Membrane</keyword>
<name>A0A2N6VJL1_9MICO</name>
<protein>
    <submittedName>
        <fullName evidence="2">Uncharacterized protein</fullName>
    </submittedName>
</protein>
<evidence type="ECO:0000313" key="3">
    <source>
        <dbReference type="Proteomes" id="UP000235598"/>
    </source>
</evidence>
<feature type="non-terminal residue" evidence="2">
    <location>
        <position position="105"/>
    </location>
</feature>
<reference evidence="2 3" key="1">
    <citation type="submission" date="2017-09" db="EMBL/GenBank/DDBJ databases">
        <title>Bacterial strain isolated from the female urinary microbiota.</title>
        <authorList>
            <person name="Thomas-White K."/>
            <person name="Kumar N."/>
            <person name="Forster S."/>
            <person name="Putonti C."/>
            <person name="Lawley T."/>
            <person name="Wolfe A.J."/>
        </authorList>
    </citation>
    <scope>NUCLEOTIDE SEQUENCE [LARGE SCALE GENOMIC DNA]</scope>
    <source>
        <strain evidence="2 3">UMB1301</strain>
    </source>
</reference>
<evidence type="ECO:0000313" key="2">
    <source>
        <dbReference type="EMBL" id="PMD04284.1"/>
    </source>
</evidence>
<sequence>SFGAHRGMLIHAVYCRAESRENPQCSSGFHHGNLIAAPRGLKHEISDTGRQLDQTSRTSGADRHSEPAGLRFCLVDDLLPVHLPLPAAGSGIVFLLAWFYFQWGI</sequence>
<gene>
    <name evidence="2" type="ORF">CJ199_12960</name>
</gene>
<keyword evidence="1" id="KW-0812">Transmembrane</keyword>
<dbReference type="AlphaFoldDB" id="A0A2N6VJL1"/>